<feature type="non-terminal residue" evidence="2">
    <location>
        <position position="257"/>
    </location>
</feature>
<gene>
    <name evidence="2" type="ORF">ENL26_00540</name>
</gene>
<accession>A0A7C5HRQ6</accession>
<sequence length="257" mass="29983">MLEMLSRYRVVLVGRGQRDARRLIDAFSTKFDVRYTEEIGDDLWLFSDLIIFDFINENLIERARKESANYLFLIGNEADVKKYGMKDEEYVLKGPGYLHYLSKIVFNMLKNRRLQQVLQFEKNKYDTLVNNMGCGMLLLRKDGKIIFSNNAAKLILGFSESELFHMNLKEILVEDEIINKILGGYNISNQKCTLINAFSDRRIITLNSTVSLYEAERVIQITFMDITTQTKNEKLIEFQWNFLDNIEEIALAVNLKG</sequence>
<dbReference type="CDD" id="cd00130">
    <property type="entry name" value="PAS"/>
    <property type="match status" value="1"/>
</dbReference>
<dbReference type="InterPro" id="IPR013767">
    <property type="entry name" value="PAS_fold"/>
</dbReference>
<dbReference type="AlphaFoldDB" id="A0A7C5HRQ6"/>
<dbReference type="SMART" id="SM00091">
    <property type="entry name" value="PAS"/>
    <property type="match status" value="1"/>
</dbReference>
<dbReference type="InterPro" id="IPR035965">
    <property type="entry name" value="PAS-like_dom_sf"/>
</dbReference>
<dbReference type="Pfam" id="PF00989">
    <property type="entry name" value="PAS"/>
    <property type="match status" value="1"/>
</dbReference>
<comment type="caution">
    <text evidence="2">The sequence shown here is derived from an EMBL/GenBank/DDBJ whole genome shotgun (WGS) entry which is preliminary data.</text>
</comment>
<protein>
    <submittedName>
        <fullName evidence="2">PAS domain-containing protein</fullName>
    </submittedName>
</protein>
<dbReference type="SUPFAM" id="SSF55785">
    <property type="entry name" value="PYP-like sensor domain (PAS domain)"/>
    <property type="match status" value="1"/>
</dbReference>
<dbReference type="PROSITE" id="PS50112">
    <property type="entry name" value="PAS"/>
    <property type="match status" value="1"/>
</dbReference>
<dbReference type="GO" id="GO:0006355">
    <property type="term" value="P:regulation of DNA-templated transcription"/>
    <property type="evidence" value="ECO:0007669"/>
    <property type="project" value="InterPro"/>
</dbReference>
<dbReference type="Gene3D" id="3.30.450.20">
    <property type="entry name" value="PAS domain"/>
    <property type="match status" value="1"/>
</dbReference>
<evidence type="ECO:0000259" key="1">
    <source>
        <dbReference type="PROSITE" id="PS50112"/>
    </source>
</evidence>
<dbReference type="Proteomes" id="UP000886129">
    <property type="component" value="Unassembled WGS sequence"/>
</dbReference>
<name>A0A7C5HRQ6_9BACT</name>
<proteinExistence type="predicted"/>
<organism evidence="2">
    <name type="scientific">Kosmotoga arenicorallina</name>
    <dbReference type="NCBI Taxonomy" id="688066"/>
    <lineage>
        <taxon>Bacteria</taxon>
        <taxon>Thermotogati</taxon>
        <taxon>Thermotogota</taxon>
        <taxon>Thermotogae</taxon>
        <taxon>Kosmotogales</taxon>
        <taxon>Kosmotogaceae</taxon>
        <taxon>Kosmotoga</taxon>
    </lineage>
</organism>
<dbReference type="InterPro" id="IPR000014">
    <property type="entry name" value="PAS"/>
</dbReference>
<reference evidence="2" key="1">
    <citation type="journal article" date="2020" name="mSystems">
        <title>Genome- and Community-Level Interaction Insights into Carbon Utilization and Element Cycling Functions of Hydrothermarchaeota in Hydrothermal Sediment.</title>
        <authorList>
            <person name="Zhou Z."/>
            <person name="Liu Y."/>
            <person name="Xu W."/>
            <person name="Pan J."/>
            <person name="Luo Z.H."/>
            <person name="Li M."/>
        </authorList>
    </citation>
    <scope>NUCLEOTIDE SEQUENCE [LARGE SCALE GENOMIC DNA]</scope>
    <source>
        <strain evidence="2">HyVt-80</strain>
    </source>
</reference>
<feature type="domain" description="PAS" evidence="1">
    <location>
        <begin position="121"/>
        <end position="176"/>
    </location>
</feature>
<dbReference type="EMBL" id="DRTH01000026">
    <property type="protein sequence ID" value="HHF08247.1"/>
    <property type="molecule type" value="Genomic_DNA"/>
</dbReference>
<evidence type="ECO:0000313" key="2">
    <source>
        <dbReference type="EMBL" id="HHF08247.1"/>
    </source>
</evidence>
<dbReference type="NCBIfam" id="TIGR00229">
    <property type="entry name" value="sensory_box"/>
    <property type="match status" value="1"/>
</dbReference>